<name>A0A1M7YSH9_9VIBR</name>
<evidence type="ECO:0000313" key="2">
    <source>
        <dbReference type="Proteomes" id="UP000184600"/>
    </source>
</evidence>
<organism evidence="1 2">
    <name type="scientific">Vibrio quintilis</name>
    <dbReference type="NCBI Taxonomy" id="1117707"/>
    <lineage>
        <taxon>Bacteria</taxon>
        <taxon>Pseudomonadati</taxon>
        <taxon>Pseudomonadota</taxon>
        <taxon>Gammaproteobacteria</taxon>
        <taxon>Vibrionales</taxon>
        <taxon>Vibrionaceae</taxon>
        <taxon>Vibrio</taxon>
    </lineage>
</organism>
<dbReference type="CDD" id="cd07067">
    <property type="entry name" value="HP_PGM_like"/>
    <property type="match status" value="1"/>
</dbReference>
<dbReference type="InterPro" id="IPR029033">
    <property type="entry name" value="His_PPase_superfam"/>
</dbReference>
<proteinExistence type="predicted"/>
<dbReference type="PANTHER" id="PTHR47623:SF1">
    <property type="entry name" value="OS09G0287300 PROTEIN"/>
    <property type="match status" value="1"/>
</dbReference>
<dbReference type="SUPFAM" id="SSF53254">
    <property type="entry name" value="Phosphoglycerate mutase-like"/>
    <property type="match status" value="1"/>
</dbReference>
<keyword evidence="2" id="KW-1185">Reference proteome</keyword>
<dbReference type="Gene3D" id="3.40.50.1240">
    <property type="entry name" value="Phosphoglycerate mutase-like"/>
    <property type="match status" value="1"/>
</dbReference>
<dbReference type="EMBL" id="FRFG01000015">
    <property type="protein sequence ID" value="SHO55568.1"/>
    <property type="molecule type" value="Genomic_DNA"/>
</dbReference>
<dbReference type="OrthoDB" id="9810154at2"/>
<dbReference type="RefSeq" id="WP_143169243.1">
    <property type="nucleotide sequence ID" value="NZ_AP024897.1"/>
</dbReference>
<protein>
    <submittedName>
        <fullName evidence="1">Phosphohistidine phosphatase</fullName>
    </submittedName>
</protein>
<gene>
    <name evidence="1" type="ORF">VQ7734_01304</name>
</gene>
<reference evidence="2" key="1">
    <citation type="submission" date="2016-12" db="EMBL/GenBank/DDBJ databases">
        <authorList>
            <person name="Rodrigo-Torres L."/>
            <person name="Arahal R.D."/>
            <person name="Lucena T."/>
        </authorList>
    </citation>
    <scope>NUCLEOTIDE SEQUENCE [LARGE SCALE GENOMIC DNA]</scope>
</reference>
<dbReference type="PANTHER" id="PTHR47623">
    <property type="entry name" value="OS09G0287300 PROTEIN"/>
    <property type="match status" value="1"/>
</dbReference>
<dbReference type="STRING" id="1117707.VQ7734_01304"/>
<sequence>MKNIKTIHLIRHAKSSWDDPTLADRDRPLNPRGICTSRMMARPVHDAGCHFEQVFCSPAVRAQSTIELIHQSLPEIKFRWKTEKALYTFESDDVLRWCRKLDDEMSDIVIVGHNPALTDFCHQLSGVDLNNIPTCGYVKLVSVSPCQWKKINKKTFDLAVFLKPKRLMRTAD</sequence>
<dbReference type="SMART" id="SM00855">
    <property type="entry name" value="PGAM"/>
    <property type="match status" value="1"/>
</dbReference>
<evidence type="ECO:0000313" key="1">
    <source>
        <dbReference type="EMBL" id="SHO55568.1"/>
    </source>
</evidence>
<dbReference type="AlphaFoldDB" id="A0A1M7YSH9"/>
<dbReference type="InterPro" id="IPR013078">
    <property type="entry name" value="His_Pase_superF_clade-1"/>
</dbReference>
<dbReference type="Proteomes" id="UP000184600">
    <property type="component" value="Unassembled WGS sequence"/>
</dbReference>
<dbReference type="Pfam" id="PF00300">
    <property type="entry name" value="His_Phos_1"/>
    <property type="match status" value="1"/>
</dbReference>
<accession>A0A1M7YSH9</accession>